<feature type="transmembrane region" description="Helical" evidence="1">
    <location>
        <begin position="15"/>
        <end position="34"/>
    </location>
</feature>
<keyword evidence="1" id="KW-0472">Membrane</keyword>
<feature type="domain" description="Platelet-derived growth factor (PDGF) family profile" evidence="2">
    <location>
        <begin position="73"/>
        <end position="151"/>
    </location>
</feature>
<dbReference type="Gene3D" id="2.10.90.10">
    <property type="entry name" value="Cystine-knot cytokines"/>
    <property type="match status" value="1"/>
</dbReference>
<accession>A0A8X6RN79</accession>
<dbReference type="GO" id="GO:0008083">
    <property type="term" value="F:growth factor activity"/>
    <property type="evidence" value="ECO:0007669"/>
    <property type="project" value="InterPro"/>
</dbReference>
<evidence type="ECO:0000313" key="3">
    <source>
        <dbReference type="EMBL" id="GFX95619.1"/>
    </source>
</evidence>
<dbReference type="InterPro" id="IPR000072">
    <property type="entry name" value="PDGF/VEGF_dom"/>
</dbReference>
<dbReference type="PROSITE" id="PS50278">
    <property type="entry name" value="PDGF_2"/>
    <property type="match status" value="1"/>
</dbReference>
<proteinExistence type="predicted"/>
<dbReference type="EMBL" id="BMAU01021187">
    <property type="protein sequence ID" value="GFX95619.1"/>
    <property type="molecule type" value="Genomic_DNA"/>
</dbReference>
<organism evidence="3 4">
    <name type="scientific">Trichonephila clavipes</name>
    <name type="common">Golden silk orbweaver</name>
    <name type="synonym">Nephila clavipes</name>
    <dbReference type="NCBI Taxonomy" id="2585209"/>
    <lineage>
        <taxon>Eukaryota</taxon>
        <taxon>Metazoa</taxon>
        <taxon>Ecdysozoa</taxon>
        <taxon>Arthropoda</taxon>
        <taxon>Chelicerata</taxon>
        <taxon>Arachnida</taxon>
        <taxon>Araneae</taxon>
        <taxon>Araneomorphae</taxon>
        <taxon>Entelegynae</taxon>
        <taxon>Araneoidea</taxon>
        <taxon>Nephilidae</taxon>
        <taxon>Trichonephila</taxon>
    </lineage>
</organism>
<sequence>MLLQSSVCLNLQESLVMHFKIFCVCFCVLFIASVEPKAKLDYETRFALAQAHYERVLWKVMCGVPQPRVFRLETTELRVVPPATILHRCGDSTGCCDFSTEKCVAKTKEQVKLFFFVKPRLGRFMKRNGRNRVKKFVFTNHTECHCVDIRNIPR</sequence>
<dbReference type="PANTHER" id="PTHR21719">
    <property type="entry name" value="FI06402P-RELATED"/>
    <property type="match status" value="1"/>
</dbReference>
<evidence type="ECO:0000256" key="1">
    <source>
        <dbReference type="SAM" id="Phobius"/>
    </source>
</evidence>
<dbReference type="Pfam" id="PF00341">
    <property type="entry name" value="PDGF"/>
    <property type="match status" value="1"/>
</dbReference>
<dbReference type="PANTHER" id="PTHR21719:SF1">
    <property type="entry name" value="FI06402P-RELATED"/>
    <property type="match status" value="1"/>
</dbReference>
<keyword evidence="1" id="KW-0812">Transmembrane</keyword>
<reference evidence="3" key="1">
    <citation type="submission" date="2020-08" db="EMBL/GenBank/DDBJ databases">
        <title>Multicomponent nature underlies the extraordinary mechanical properties of spider dragline silk.</title>
        <authorList>
            <person name="Kono N."/>
            <person name="Nakamura H."/>
            <person name="Mori M."/>
            <person name="Yoshida Y."/>
            <person name="Ohtoshi R."/>
            <person name="Malay A.D."/>
            <person name="Moran D.A.P."/>
            <person name="Tomita M."/>
            <person name="Numata K."/>
            <person name="Arakawa K."/>
        </authorList>
    </citation>
    <scope>NUCLEOTIDE SEQUENCE</scope>
</reference>
<keyword evidence="1" id="KW-1133">Transmembrane helix</keyword>
<comment type="caution">
    <text evidence="3">The sequence shown here is derived from an EMBL/GenBank/DDBJ whole genome shotgun (WGS) entry which is preliminary data.</text>
</comment>
<dbReference type="SUPFAM" id="SSF57501">
    <property type="entry name" value="Cystine-knot cytokines"/>
    <property type="match status" value="1"/>
</dbReference>
<dbReference type="InterPro" id="IPR029034">
    <property type="entry name" value="Cystine-knot_cytokine"/>
</dbReference>
<dbReference type="GO" id="GO:0016020">
    <property type="term" value="C:membrane"/>
    <property type="evidence" value="ECO:0007669"/>
    <property type="project" value="InterPro"/>
</dbReference>
<protein>
    <submittedName>
        <fullName evidence="3">PDGF_2 domain-containing protein</fullName>
    </submittedName>
</protein>
<dbReference type="GO" id="GO:0035099">
    <property type="term" value="P:hemocyte migration"/>
    <property type="evidence" value="ECO:0007669"/>
    <property type="project" value="TreeGrafter"/>
</dbReference>
<gene>
    <name evidence="3" type="primary">AVEN_150073_1</name>
    <name evidence="3" type="ORF">TNCV_4826331</name>
</gene>
<dbReference type="Proteomes" id="UP000887159">
    <property type="component" value="Unassembled WGS sequence"/>
</dbReference>
<evidence type="ECO:0000313" key="4">
    <source>
        <dbReference type="Proteomes" id="UP000887159"/>
    </source>
</evidence>
<keyword evidence="4" id="KW-1185">Reference proteome</keyword>
<dbReference type="AlphaFoldDB" id="A0A8X6RN79"/>
<name>A0A8X6RN79_TRICX</name>
<evidence type="ECO:0000259" key="2">
    <source>
        <dbReference type="PROSITE" id="PS50278"/>
    </source>
</evidence>